<evidence type="ECO:0000313" key="3">
    <source>
        <dbReference type="EMBL" id="CAE0606750.1"/>
    </source>
</evidence>
<proteinExistence type="predicted"/>
<dbReference type="SUPFAM" id="SSF46934">
    <property type="entry name" value="UBA-like"/>
    <property type="match status" value="1"/>
</dbReference>
<sequence>MSYTSQDQELSRRIFMVFYRTAVLNTECCDLHELLPTVEERQMLSAANLIDLASIYAEDNISLCREIVLTSFMMRPKLNVELAECASTSAEILVLLADSLESHSLDDPQSSEVEKVLLQLWDMAESLSALASISPEFAKLFVKGAGTDFFSTLGRINEADIHGRSFGRIQHIAQSTYDALAKSLFCILEGAFLNPSVNEKSDPIEEGEKLTATLLAVCCAGEGSDCRTLHQLEKRFGFSRKLAEARSQGLLNLDDIQHGYLMTILGVSKIQQEQLLSMNPLVQQMKQALPDHHEEFLEACLNEYGNRADEAIMHILEGSLPRKLLRQLKVQDSVPDYPTVATNHSHTKIKEDLLAWKPRKRVEDESARLLDHKNELEKDRILVYAEAVEYEDEYDDSFDALNEVGVQDVEGEAPEYVGIQPGSSRKGLKKFYTKDGKVYHRPIEGGEEILAENVSQASEFVAKQEADKAKQIHGLGPGGNKAEFPVSKVEAGGKTDQPQQRTMSHARKEKHKSTTANHNRRTGFLKKMSKGM</sequence>
<dbReference type="PROSITE" id="PS51140">
    <property type="entry name" value="CUE"/>
    <property type="match status" value="1"/>
</dbReference>
<evidence type="ECO:0000256" key="1">
    <source>
        <dbReference type="SAM" id="MobiDB-lite"/>
    </source>
</evidence>
<protein>
    <recommendedName>
        <fullName evidence="2">CUE domain-containing protein</fullName>
    </recommendedName>
</protein>
<dbReference type="AlphaFoldDB" id="A0A7S3U9G0"/>
<organism evidence="3">
    <name type="scientific">Picocystis salinarum</name>
    <dbReference type="NCBI Taxonomy" id="88271"/>
    <lineage>
        <taxon>Eukaryota</taxon>
        <taxon>Viridiplantae</taxon>
        <taxon>Chlorophyta</taxon>
        <taxon>Picocystophyceae</taxon>
        <taxon>Picocystales</taxon>
        <taxon>Picocystaceae</taxon>
        <taxon>Picocystis</taxon>
    </lineage>
</organism>
<reference evidence="3" key="1">
    <citation type="submission" date="2021-01" db="EMBL/GenBank/DDBJ databases">
        <authorList>
            <person name="Corre E."/>
            <person name="Pelletier E."/>
            <person name="Niang G."/>
            <person name="Scheremetjew M."/>
            <person name="Finn R."/>
            <person name="Kale V."/>
            <person name="Holt S."/>
            <person name="Cochrane G."/>
            <person name="Meng A."/>
            <person name="Brown T."/>
            <person name="Cohen L."/>
        </authorList>
    </citation>
    <scope>NUCLEOTIDE SEQUENCE</scope>
    <source>
        <strain evidence="3">CCMP1897</strain>
    </source>
</reference>
<dbReference type="Pfam" id="PF02845">
    <property type="entry name" value="CUE"/>
    <property type="match status" value="1"/>
</dbReference>
<dbReference type="SMART" id="SM00546">
    <property type="entry name" value="CUE"/>
    <property type="match status" value="1"/>
</dbReference>
<dbReference type="PANTHER" id="PTHR21494:SF0">
    <property type="entry name" value="ACTIVATING SIGNAL COINTEGRATOR 1 COMPLEX SUBUNIT 2"/>
    <property type="match status" value="1"/>
</dbReference>
<name>A0A7S3U9G0_9CHLO</name>
<evidence type="ECO:0000259" key="2">
    <source>
        <dbReference type="PROSITE" id="PS51140"/>
    </source>
</evidence>
<feature type="region of interest" description="Disordered" evidence="1">
    <location>
        <begin position="471"/>
        <end position="532"/>
    </location>
</feature>
<dbReference type="EMBL" id="HBIS01000664">
    <property type="protein sequence ID" value="CAE0606750.1"/>
    <property type="molecule type" value="Transcribed_RNA"/>
</dbReference>
<dbReference type="InterPro" id="IPR052586">
    <property type="entry name" value="ASCC2"/>
</dbReference>
<dbReference type="GO" id="GO:0043130">
    <property type="term" value="F:ubiquitin binding"/>
    <property type="evidence" value="ECO:0007669"/>
    <property type="project" value="InterPro"/>
</dbReference>
<feature type="domain" description="CUE" evidence="2">
    <location>
        <begin position="277"/>
        <end position="320"/>
    </location>
</feature>
<feature type="compositionally biased region" description="Basic residues" evidence="1">
    <location>
        <begin position="504"/>
        <end position="532"/>
    </location>
</feature>
<dbReference type="Gene3D" id="1.10.8.10">
    <property type="entry name" value="DNA helicase RuvA subunit, C-terminal domain"/>
    <property type="match status" value="1"/>
</dbReference>
<dbReference type="InterPro" id="IPR003892">
    <property type="entry name" value="CUE"/>
</dbReference>
<accession>A0A7S3U9G0</accession>
<dbReference type="PANTHER" id="PTHR21494">
    <property type="entry name" value="ACTIVATING SIGNAL COINTEGRATOR 1 COMPLEX SUBUNIT 2 ASC-1 COMPLEX SUBUNIT P100"/>
    <property type="match status" value="1"/>
</dbReference>
<dbReference type="InterPro" id="IPR009060">
    <property type="entry name" value="UBA-like_sf"/>
</dbReference>
<gene>
    <name evidence="3" type="ORF">PSAL00342_LOCUS566</name>
</gene>